<evidence type="ECO:0000256" key="5">
    <source>
        <dbReference type="ARBA" id="ARBA00022755"/>
    </source>
</evidence>
<evidence type="ECO:0000256" key="3">
    <source>
        <dbReference type="ARBA" id="ARBA00022676"/>
    </source>
</evidence>
<dbReference type="InterPro" id="IPR029055">
    <property type="entry name" value="Ntn_hydrolases_N"/>
</dbReference>
<proteinExistence type="inferred from homology"/>
<evidence type="ECO:0000256" key="10">
    <source>
        <dbReference type="PIRSR" id="PIRSR000485-3"/>
    </source>
</evidence>
<dbReference type="Proteomes" id="UP000236173">
    <property type="component" value="Unassembled WGS sequence"/>
</dbReference>
<evidence type="ECO:0000256" key="8">
    <source>
        <dbReference type="PIRNR" id="PIRNR000485"/>
    </source>
</evidence>
<dbReference type="GO" id="GO:0046872">
    <property type="term" value="F:metal ion binding"/>
    <property type="evidence" value="ECO:0007669"/>
    <property type="project" value="UniProtKB-KW"/>
</dbReference>
<dbReference type="PANTHER" id="PTHR11907">
    <property type="entry name" value="AMIDOPHOSPHORIBOSYLTRANSFERASE"/>
    <property type="match status" value="1"/>
</dbReference>
<dbReference type="SUPFAM" id="SSF53271">
    <property type="entry name" value="PRTase-like"/>
    <property type="match status" value="1"/>
</dbReference>
<dbReference type="Pfam" id="PF13537">
    <property type="entry name" value="GATase_7"/>
    <property type="match status" value="1"/>
</dbReference>
<dbReference type="EMBL" id="BEHT01000024">
    <property type="protein sequence ID" value="GBC99300.1"/>
    <property type="molecule type" value="Genomic_DNA"/>
</dbReference>
<feature type="binding site" evidence="7 10">
    <location>
        <position position="451"/>
    </location>
    <ligand>
        <name>[4Fe-4S] cluster</name>
        <dbReference type="ChEBI" id="CHEBI:49883"/>
    </ligand>
</feature>
<evidence type="ECO:0000256" key="2">
    <source>
        <dbReference type="ARBA" id="ARBA00010138"/>
    </source>
</evidence>
<dbReference type="GO" id="GO:0004044">
    <property type="term" value="F:amidophosphoribosyltransferase activity"/>
    <property type="evidence" value="ECO:0007669"/>
    <property type="project" value="UniProtKB-UniRule"/>
</dbReference>
<reference evidence="13" key="1">
    <citation type="submission" date="2017-09" db="EMBL/GenBank/DDBJ databases">
        <title>Metaegenomics of thermophilic ammonia-oxidizing enrichment culture.</title>
        <authorList>
            <person name="Kato S."/>
            <person name="Suzuki K."/>
        </authorList>
    </citation>
    <scope>NUCLEOTIDE SEQUENCE [LARGE SCALE GENOMIC DNA]</scope>
</reference>
<comment type="similarity">
    <text evidence="2 7 8">In the C-terminal section; belongs to the purine/pyrimidine phosphoribosyltransferase family.</text>
</comment>
<evidence type="ECO:0000259" key="11">
    <source>
        <dbReference type="PROSITE" id="PS51278"/>
    </source>
</evidence>
<gene>
    <name evidence="7 12" type="primary">purF</name>
    <name evidence="12" type="ORF">HRbin17_01822</name>
</gene>
<keyword evidence="7" id="KW-0004">4Fe-4S</keyword>
<keyword evidence="7 10" id="KW-0479">Metal-binding</keyword>
<dbReference type="Gene3D" id="3.60.20.10">
    <property type="entry name" value="Glutamine Phosphoribosylpyrophosphate, subunit 1, domain 1"/>
    <property type="match status" value="1"/>
</dbReference>
<feature type="binding site" evidence="7 10">
    <location>
        <position position="254"/>
    </location>
    <ligand>
        <name>[4Fe-4S] cluster</name>
        <dbReference type="ChEBI" id="CHEBI:49883"/>
    </ligand>
</feature>
<dbReference type="CDD" id="cd06223">
    <property type="entry name" value="PRTases_typeI"/>
    <property type="match status" value="1"/>
</dbReference>
<comment type="cofactor">
    <cofactor evidence="7 10">
        <name>[4Fe-4S] cluster</name>
        <dbReference type="ChEBI" id="CHEBI:49883"/>
    </cofactor>
    <text evidence="7 10">Binds 1 [4Fe-4S] cluster per subunit.</text>
</comment>
<dbReference type="PIRSF" id="PIRSF000485">
    <property type="entry name" value="Amd_phspho_trans"/>
    <property type="match status" value="1"/>
</dbReference>
<keyword evidence="7 10" id="KW-0408">Iron</keyword>
<dbReference type="GO" id="GO:0006189">
    <property type="term" value="P:'de novo' IMP biosynthetic process"/>
    <property type="evidence" value="ECO:0007669"/>
    <property type="project" value="UniProtKB-UniRule"/>
</dbReference>
<evidence type="ECO:0000313" key="12">
    <source>
        <dbReference type="EMBL" id="GBC99300.1"/>
    </source>
</evidence>
<dbReference type="PROSITE" id="PS51278">
    <property type="entry name" value="GATASE_TYPE_2"/>
    <property type="match status" value="1"/>
</dbReference>
<evidence type="ECO:0000256" key="4">
    <source>
        <dbReference type="ARBA" id="ARBA00022679"/>
    </source>
</evidence>
<keyword evidence="7 10" id="KW-0411">Iron-sulfur</keyword>
<dbReference type="Gene3D" id="3.40.50.2020">
    <property type="match status" value="1"/>
</dbReference>
<evidence type="ECO:0000256" key="7">
    <source>
        <dbReference type="HAMAP-Rule" id="MF_01931"/>
    </source>
</evidence>
<dbReference type="InterPro" id="IPR000836">
    <property type="entry name" value="PRTase_dom"/>
</dbReference>
<sequence>MSAQTGYAILSEGLPEECGVFGVYAPGDDVARIAYFGLFALQHRGQESAGIAVADGRTVKVHKRMGLVSQVFDEETLSGMQGHIAIGHTRYSTTGASNLANAQPLLEYHRGMPFALGHNGNLVNALELRRGLERLGFRFDGTSDSEIIAKLVASLDELDFERALMAAVRQLRGAFSLVLMTPTQLFAVRDPYGVRPLVVGKLNGSHWVIASETCALNPVGAVYVRDVEPGELVVVDDKGLHIVRWTDEICPALCLFEFVYLARPDSHLYQHNVHMARRRMGQILAQEHPADADIVIPVPDTGIPAAIGYAEASGIPYAEGFIKNRYIHRTFIQPSQRQRELGVRIKLTPIREVLEGKRVVVVEDSIVRGTTTRAIVAMLREAGAKEIHVRVSSPPYRFPCFYGIDTCARSELIAAQLDEEEIRRYIGADSLGYLSLEGLLKAVGGDADRFCRACFDGKYPIPIPEHLRLSKHLFETDELLPVHAGEQPRRGVNR</sequence>
<dbReference type="GO" id="GO:0051539">
    <property type="term" value="F:4 iron, 4 sulfur cluster binding"/>
    <property type="evidence" value="ECO:0007669"/>
    <property type="project" value="UniProtKB-KW"/>
</dbReference>
<keyword evidence="5 7" id="KW-0658">Purine biosynthesis</keyword>
<keyword evidence="3 7" id="KW-0328">Glycosyltransferase</keyword>
<dbReference type="UniPathway" id="UPA00074">
    <property type="reaction ID" value="UER00124"/>
</dbReference>
<feature type="domain" description="Glutamine amidotransferase type-2" evidence="11">
    <location>
        <begin position="18"/>
        <end position="238"/>
    </location>
</feature>
<keyword evidence="4 7" id="KW-0808">Transferase</keyword>
<dbReference type="Pfam" id="PF00156">
    <property type="entry name" value="Pribosyltran"/>
    <property type="match status" value="1"/>
</dbReference>
<protein>
    <recommendedName>
        <fullName evidence="7">Amidophosphoribosyltransferase</fullName>
        <shortName evidence="7">ATase</shortName>
        <ecNumber evidence="7">2.4.2.14</ecNumber>
    </recommendedName>
    <alternativeName>
        <fullName evidence="7">Glutamine phosphoribosylpyrophosphate amidotransferase</fullName>
        <shortName evidence="7">GPATase</shortName>
    </alternativeName>
</protein>
<comment type="caution">
    <text evidence="12">The sequence shown here is derived from an EMBL/GenBank/DDBJ whole genome shotgun (WGS) entry which is preliminary data.</text>
</comment>
<accession>A0A2H5XDP4</accession>
<dbReference type="CDD" id="cd00715">
    <property type="entry name" value="GPATase_N"/>
    <property type="match status" value="1"/>
</dbReference>
<name>A0A2H5XDP4_9BACT</name>
<feature type="active site" description="Nucleophile" evidence="7 9">
    <location>
        <position position="18"/>
    </location>
</feature>
<dbReference type="NCBIfam" id="TIGR01134">
    <property type="entry name" value="purF"/>
    <property type="match status" value="1"/>
</dbReference>
<dbReference type="HAMAP" id="MF_01931">
    <property type="entry name" value="PurF"/>
    <property type="match status" value="1"/>
</dbReference>
<comment type="pathway">
    <text evidence="1 7 8">Purine metabolism; IMP biosynthesis via de novo pathway; N(1)-(5-phospho-D-ribosyl)glycinamide from 5-phospho-alpha-D-ribose 1-diphosphate: step 1/2.</text>
</comment>
<comment type="function">
    <text evidence="7">Catalyzes the formation of phosphoribosylamine from phosphoribosylpyrophosphate (PRPP) and glutamine.</text>
</comment>
<evidence type="ECO:0000256" key="1">
    <source>
        <dbReference type="ARBA" id="ARBA00005209"/>
    </source>
</evidence>
<dbReference type="EC" id="2.4.2.14" evidence="7"/>
<feature type="binding site" evidence="7 10">
    <location>
        <position position="400"/>
    </location>
    <ligand>
        <name>[4Fe-4S] cluster</name>
        <dbReference type="ChEBI" id="CHEBI:49883"/>
    </ligand>
</feature>
<dbReference type="InterPro" id="IPR029057">
    <property type="entry name" value="PRTase-like"/>
</dbReference>
<feature type="binding site" evidence="7 10">
    <location>
        <position position="454"/>
    </location>
    <ligand>
        <name>[4Fe-4S] cluster</name>
        <dbReference type="ChEBI" id="CHEBI:49883"/>
    </ligand>
</feature>
<dbReference type="InterPro" id="IPR035584">
    <property type="entry name" value="PurF_N"/>
</dbReference>
<evidence type="ECO:0000256" key="9">
    <source>
        <dbReference type="PIRSR" id="PIRSR000485-1"/>
    </source>
</evidence>
<evidence type="ECO:0000256" key="6">
    <source>
        <dbReference type="ARBA" id="ARBA00022962"/>
    </source>
</evidence>
<dbReference type="GO" id="GO:0009113">
    <property type="term" value="P:purine nucleobase biosynthetic process"/>
    <property type="evidence" value="ECO:0007669"/>
    <property type="project" value="UniProtKB-UniRule"/>
</dbReference>
<dbReference type="InterPro" id="IPR017932">
    <property type="entry name" value="GATase_2_dom"/>
</dbReference>
<comment type="catalytic activity">
    <reaction evidence="7 8">
        <text>5-phospho-beta-D-ribosylamine + L-glutamate + diphosphate = 5-phospho-alpha-D-ribose 1-diphosphate + L-glutamine + H2O</text>
        <dbReference type="Rhea" id="RHEA:14905"/>
        <dbReference type="ChEBI" id="CHEBI:15377"/>
        <dbReference type="ChEBI" id="CHEBI:29985"/>
        <dbReference type="ChEBI" id="CHEBI:33019"/>
        <dbReference type="ChEBI" id="CHEBI:58017"/>
        <dbReference type="ChEBI" id="CHEBI:58359"/>
        <dbReference type="ChEBI" id="CHEBI:58681"/>
        <dbReference type="EC" id="2.4.2.14"/>
    </reaction>
</comment>
<evidence type="ECO:0000313" key="13">
    <source>
        <dbReference type="Proteomes" id="UP000236173"/>
    </source>
</evidence>
<dbReference type="SUPFAM" id="SSF56235">
    <property type="entry name" value="N-terminal nucleophile aminohydrolases (Ntn hydrolases)"/>
    <property type="match status" value="1"/>
</dbReference>
<dbReference type="AlphaFoldDB" id="A0A2H5XDP4"/>
<keyword evidence="6 7" id="KW-0315">Glutamine amidotransferase</keyword>
<organism evidence="12 13">
    <name type="scientific">Candidatus Fervidibacter japonicus</name>
    <dbReference type="NCBI Taxonomy" id="2035412"/>
    <lineage>
        <taxon>Bacteria</taxon>
        <taxon>Candidatus Fervidibacterota</taxon>
        <taxon>Candidatus Fervidibacter</taxon>
    </lineage>
</organism>
<comment type="caution">
    <text evidence="7">Lacks conserved residue(s) required for the propagation of feature annotation.</text>
</comment>
<dbReference type="InterPro" id="IPR005854">
    <property type="entry name" value="PurF"/>
</dbReference>